<evidence type="ECO:0000256" key="1">
    <source>
        <dbReference type="SAM" id="MobiDB-lite"/>
    </source>
</evidence>
<protein>
    <submittedName>
        <fullName evidence="2">Uncharacterized protein</fullName>
    </submittedName>
</protein>
<dbReference type="Proteomes" id="UP001500443">
    <property type="component" value="Unassembled WGS sequence"/>
</dbReference>
<organism evidence="2 3">
    <name type="scientific">Streptomyces synnematoformans</name>
    <dbReference type="NCBI Taxonomy" id="415721"/>
    <lineage>
        <taxon>Bacteria</taxon>
        <taxon>Bacillati</taxon>
        <taxon>Actinomycetota</taxon>
        <taxon>Actinomycetes</taxon>
        <taxon>Kitasatosporales</taxon>
        <taxon>Streptomycetaceae</taxon>
        <taxon>Streptomyces</taxon>
    </lineage>
</organism>
<feature type="region of interest" description="Disordered" evidence="1">
    <location>
        <begin position="1"/>
        <end position="21"/>
    </location>
</feature>
<name>A0ABP5JWC6_9ACTN</name>
<dbReference type="EMBL" id="BAAAPF010000057">
    <property type="protein sequence ID" value="GAA2121187.1"/>
    <property type="molecule type" value="Genomic_DNA"/>
</dbReference>
<accession>A0ABP5JWC6</accession>
<reference evidence="3" key="1">
    <citation type="journal article" date="2019" name="Int. J. Syst. Evol. Microbiol.">
        <title>The Global Catalogue of Microorganisms (GCM) 10K type strain sequencing project: providing services to taxonomists for standard genome sequencing and annotation.</title>
        <authorList>
            <consortium name="The Broad Institute Genomics Platform"/>
            <consortium name="The Broad Institute Genome Sequencing Center for Infectious Disease"/>
            <person name="Wu L."/>
            <person name="Ma J."/>
        </authorList>
    </citation>
    <scope>NUCLEOTIDE SEQUENCE [LARGE SCALE GENOMIC DNA]</scope>
    <source>
        <strain evidence="3">JCM 15481</strain>
    </source>
</reference>
<sequence>MMNEARQVSLGERQDGPRGGIPAAVRFRVPKSALGNMRSRVFNGASDELNCMLSAGRSSGPMHDYGLAGGPVGFPPSLRRDAPDGRSPGRSRGCAVRAVRAGGSAADLVVDVQQGVDYAVDREPVVDQLPGRL</sequence>
<evidence type="ECO:0000313" key="3">
    <source>
        <dbReference type="Proteomes" id="UP001500443"/>
    </source>
</evidence>
<keyword evidence="3" id="KW-1185">Reference proteome</keyword>
<comment type="caution">
    <text evidence="2">The sequence shown here is derived from an EMBL/GenBank/DDBJ whole genome shotgun (WGS) entry which is preliminary data.</text>
</comment>
<proteinExistence type="predicted"/>
<feature type="region of interest" description="Disordered" evidence="1">
    <location>
        <begin position="62"/>
        <end position="92"/>
    </location>
</feature>
<gene>
    <name evidence="2" type="ORF">GCM10009802_24390</name>
</gene>
<evidence type="ECO:0000313" key="2">
    <source>
        <dbReference type="EMBL" id="GAA2121187.1"/>
    </source>
</evidence>